<dbReference type="SUPFAM" id="SSF52279">
    <property type="entry name" value="Beta-D-glucan exohydrolase, C-terminal domain"/>
    <property type="match status" value="1"/>
</dbReference>
<dbReference type="PANTHER" id="PTHR42721:SF3">
    <property type="entry name" value="BETA-D-XYLOSIDASE 5-RELATED"/>
    <property type="match status" value="1"/>
</dbReference>
<evidence type="ECO:0000256" key="4">
    <source>
        <dbReference type="ARBA" id="ARBA00022729"/>
    </source>
</evidence>
<evidence type="ECO:0000256" key="7">
    <source>
        <dbReference type="ARBA" id="ARBA00023277"/>
    </source>
</evidence>
<evidence type="ECO:0000256" key="9">
    <source>
        <dbReference type="ARBA" id="ARBA00023326"/>
    </source>
</evidence>
<dbReference type="VEuPathDB" id="FungiDB:F4678DRAFT_416514"/>
<dbReference type="Pfam" id="PF07691">
    <property type="entry name" value="PA14"/>
    <property type="match status" value="1"/>
</dbReference>
<dbReference type="InterPro" id="IPR013783">
    <property type="entry name" value="Ig-like_fold"/>
</dbReference>
<dbReference type="InterPro" id="IPR017853">
    <property type="entry name" value="GH"/>
</dbReference>
<keyword evidence="8" id="KW-0326">Glycosidase</keyword>
<keyword evidence="6" id="KW-0325">Glycoprotein</keyword>
<dbReference type="InterPro" id="IPR036881">
    <property type="entry name" value="Glyco_hydro_3_C_sf"/>
</dbReference>
<dbReference type="SUPFAM" id="SSF51445">
    <property type="entry name" value="(Trans)glycosidases"/>
    <property type="match status" value="1"/>
</dbReference>
<keyword evidence="5" id="KW-0378">Hydrolase</keyword>
<evidence type="ECO:0000259" key="13">
    <source>
        <dbReference type="PROSITE" id="PS51820"/>
    </source>
</evidence>
<dbReference type="PRINTS" id="PR00133">
    <property type="entry name" value="GLHYDRLASE3"/>
</dbReference>
<evidence type="ECO:0000256" key="5">
    <source>
        <dbReference type="ARBA" id="ARBA00022801"/>
    </source>
</evidence>
<dbReference type="Pfam" id="PF14310">
    <property type="entry name" value="Fn3-like"/>
    <property type="match status" value="1"/>
</dbReference>
<dbReference type="Gene3D" id="3.40.50.1700">
    <property type="entry name" value="Glycoside hydrolase family 3 C-terminal domain"/>
    <property type="match status" value="2"/>
</dbReference>
<dbReference type="Pfam" id="PF00933">
    <property type="entry name" value="Glyco_hydro_3"/>
    <property type="match status" value="1"/>
</dbReference>
<dbReference type="Gene3D" id="3.40.50.1820">
    <property type="entry name" value="alpha/beta hydrolase"/>
    <property type="match status" value="1"/>
</dbReference>
<dbReference type="InterPro" id="IPR002772">
    <property type="entry name" value="Glyco_hydro_3_C"/>
</dbReference>
<evidence type="ECO:0000256" key="3">
    <source>
        <dbReference type="ARBA" id="ARBA00022651"/>
    </source>
</evidence>
<evidence type="ECO:0000313" key="14">
    <source>
        <dbReference type="EMBL" id="KAJ3566210.1"/>
    </source>
</evidence>
<dbReference type="InterPro" id="IPR011658">
    <property type="entry name" value="PA14_dom"/>
</dbReference>
<comment type="catalytic activity">
    <reaction evidence="10">
        <text>Hydrolysis of (1-&gt;4)-beta-D-xylans, to remove successive D-xylose residues from the non-reducing termini.</text>
        <dbReference type="EC" id="3.2.1.37"/>
    </reaction>
</comment>
<dbReference type="Pfam" id="PF08386">
    <property type="entry name" value="Abhydrolase_4"/>
    <property type="match status" value="1"/>
</dbReference>
<keyword evidence="4" id="KW-0732">Signal</keyword>
<accession>A0A9W8NAW4</accession>
<dbReference type="InterPro" id="IPR000073">
    <property type="entry name" value="AB_hydrolase_1"/>
</dbReference>
<dbReference type="Pfam" id="PF01915">
    <property type="entry name" value="Glyco_hydro_3_C"/>
    <property type="match status" value="1"/>
</dbReference>
<dbReference type="Pfam" id="PF00561">
    <property type="entry name" value="Abhydrolase_1"/>
    <property type="match status" value="1"/>
</dbReference>
<dbReference type="Gene3D" id="3.20.20.300">
    <property type="entry name" value="Glycoside hydrolase, family 3, N-terminal domain"/>
    <property type="match status" value="1"/>
</dbReference>
<feature type="region of interest" description="Disordered" evidence="12">
    <location>
        <begin position="1"/>
        <end position="35"/>
    </location>
</feature>
<dbReference type="SUPFAM" id="SSF56988">
    <property type="entry name" value="Anthrax protective antigen"/>
    <property type="match status" value="1"/>
</dbReference>
<dbReference type="PANTHER" id="PTHR42721">
    <property type="entry name" value="SUGAR HYDROLASE-RELATED"/>
    <property type="match status" value="1"/>
</dbReference>
<comment type="caution">
    <text evidence="14">The sequence shown here is derived from an EMBL/GenBank/DDBJ whole genome shotgun (WGS) entry which is preliminary data.</text>
</comment>
<dbReference type="InterPro" id="IPR037524">
    <property type="entry name" value="PA14/GLEYA"/>
</dbReference>
<dbReference type="GO" id="GO:0046556">
    <property type="term" value="F:alpha-L-arabinofuranosidase activity"/>
    <property type="evidence" value="ECO:0007669"/>
    <property type="project" value="TreeGrafter"/>
</dbReference>
<evidence type="ECO:0000256" key="10">
    <source>
        <dbReference type="ARBA" id="ARBA00024574"/>
    </source>
</evidence>
<feature type="compositionally biased region" description="Polar residues" evidence="12">
    <location>
        <begin position="1"/>
        <end position="16"/>
    </location>
</feature>
<dbReference type="InterPro" id="IPR026891">
    <property type="entry name" value="Fn3-like"/>
</dbReference>
<comment type="similarity">
    <text evidence="2">Belongs to the glycosyl hydrolase 3 family.</text>
</comment>
<evidence type="ECO:0000256" key="8">
    <source>
        <dbReference type="ARBA" id="ARBA00023295"/>
    </source>
</evidence>
<dbReference type="SUPFAM" id="SSF53474">
    <property type="entry name" value="alpha/beta-Hydrolases"/>
    <property type="match status" value="1"/>
</dbReference>
<dbReference type="InterPro" id="IPR044993">
    <property type="entry name" value="BXL"/>
</dbReference>
<dbReference type="GO" id="GO:0009044">
    <property type="term" value="F:xylan 1,4-beta-xylosidase activity"/>
    <property type="evidence" value="ECO:0007669"/>
    <property type="project" value="UniProtKB-EC"/>
</dbReference>
<dbReference type="EC" id="3.2.1.37" evidence="11"/>
<evidence type="ECO:0000256" key="11">
    <source>
        <dbReference type="ARBA" id="ARBA00026107"/>
    </source>
</evidence>
<feature type="domain" description="PA14" evidence="13">
    <location>
        <begin position="954"/>
        <end position="1125"/>
    </location>
</feature>
<comment type="pathway">
    <text evidence="1">Glycan degradation; xylan degradation.</text>
</comment>
<reference evidence="14" key="1">
    <citation type="submission" date="2022-07" db="EMBL/GenBank/DDBJ databases">
        <title>Genome Sequence of Xylaria arbuscula.</title>
        <authorList>
            <person name="Buettner E."/>
        </authorList>
    </citation>
    <scope>NUCLEOTIDE SEQUENCE</scope>
    <source>
        <strain evidence="14">VT107</strain>
    </source>
</reference>
<dbReference type="InterPro" id="IPR036962">
    <property type="entry name" value="Glyco_hydro_3_N_sf"/>
</dbReference>
<dbReference type="InterPro" id="IPR029058">
    <property type="entry name" value="AB_hydrolase_fold"/>
</dbReference>
<dbReference type="GO" id="GO:0031222">
    <property type="term" value="P:arabinan catabolic process"/>
    <property type="evidence" value="ECO:0007669"/>
    <property type="project" value="TreeGrafter"/>
</dbReference>
<dbReference type="SMART" id="SM01217">
    <property type="entry name" value="Fn3_like"/>
    <property type="match status" value="1"/>
</dbReference>
<gene>
    <name evidence="14" type="ORF">NPX13_g7221</name>
</gene>
<dbReference type="InterPro" id="IPR013595">
    <property type="entry name" value="Pept_S33_TAP-like_C"/>
</dbReference>
<dbReference type="InterPro" id="IPR001764">
    <property type="entry name" value="Glyco_hydro_3_N"/>
</dbReference>
<dbReference type="PROSITE" id="PS51820">
    <property type="entry name" value="PA14"/>
    <property type="match status" value="1"/>
</dbReference>
<keyword evidence="3" id="KW-0858">Xylan degradation</keyword>
<evidence type="ECO:0000256" key="6">
    <source>
        <dbReference type="ARBA" id="ARBA00023180"/>
    </source>
</evidence>
<keyword evidence="7" id="KW-0119">Carbohydrate metabolism</keyword>
<dbReference type="EMBL" id="JANPWZ010001385">
    <property type="protein sequence ID" value="KAJ3566210.1"/>
    <property type="molecule type" value="Genomic_DNA"/>
</dbReference>
<dbReference type="Gene3D" id="2.60.40.10">
    <property type="entry name" value="Immunoglobulins"/>
    <property type="match status" value="1"/>
</dbReference>
<evidence type="ECO:0000256" key="12">
    <source>
        <dbReference type="SAM" id="MobiDB-lite"/>
    </source>
</evidence>
<organism evidence="14 15">
    <name type="scientific">Xylaria arbuscula</name>
    <dbReference type="NCBI Taxonomy" id="114810"/>
    <lineage>
        <taxon>Eukaryota</taxon>
        <taxon>Fungi</taxon>
        <taxon>Dikarya</taxon>
        <taxon>Ascomycota</taxon>
        <taxon>Pezizomycotina</taxon>
        <taxon>Sordariomycetes</taxon>
        <taxon>Xylariomycetidae</taxon>
        <taxon>Xylariales</taxon>
        <taxon>Xylariaceae</taxon>
        <taxon>Xylaria</taxon>
    </lineage>
</organism>
<keyword evidence="9" id="KW-0624">Polysaccharide degradation</keyword>
<keyword evidence="15" id="KW-1185">Reference proteome</keyword>
<name>A0A9W8NAW4_9PEZI</name>
<evidence type="ECO:0000256" key="1">
    <source>
        <dbReference type="ARBA" id="ARBA00004851"/>
    </source>
</evidence>
<proteinExistence type="inferred from homology"/>
<dbReference type="VEuPathDB" id="FungiDB:F4678DRAFT_475257"/>
<dbReference type="Proteomes" id="UP001148614">
    <property type="component" value="Unassembled WGS sequence"/>
</dbReference>
<dbReference type="GO" id="GO:0045493">
    <property type="term" value="P:xylan catabolic process"/>
    <property type="evidence" value="ECO:0007669"/>
    <property type="project" value="UniProtKB-KW"/>
</dbReference>
<protein>
    <recommendedName>
        <fullName evidence="11">xylan 1,4-beta-xylosidase</fullName>
        <ecNumber evidence="11">3.2.1.37</ecNumber>
    </recommendedName>
</protein>
<evidence type="ECO:0000256" key="2">
    <source>
        <dbReference type="ARBA" id="ARBA00005336"/>
    </source>
</evidence>
<evidence type="ECO:0000313" key="15">
    <source>
        <dbReference type="Proteomes" id="UP001148614"/>
    </source>
</evidence>
<sequence length="1390" mass="153585">MRGVESTYSHIDNNAHQRPGSKSRRTIVIEPGGPGGSGTSYAWRVAENVTQRLSEGRFDVLGWDPRGVNASLPAVSCYPANAYRDRWSLLTGQYREVSTAEAQLDLADAWNAAVFQACWERNGDLGRFVSTAFVARDLEEIRKALGEDELTGYLVSYGTGIGQTYANMFPDSVGRMILDGTEYVRDHRLVGGFGWTALDNVTDSWHDGFLGECINAGPNHCALAQSKDGNEVTLEDLESRMDDLITSLLERPIVGYLESSGPSLVTYSSLVATIYGTLYNAEMWPTLAQMLFELEDGNSTLATELLEQVEWMYNPALPPSPVLSVLGTDLGALVVCSDAYDDPMPVVANSSGIIAGGLAWWNSLWANMTSQSWIAGNSRFFDVFPCRHFTTYWPKPAEVYRGDLNNTLKHPVLLIAETYDPETPLRNGRRLLAEMGSNARLIAHHGYGHSSRDKSSCTDKIAKNYILEGKLPEEPETACYADEKPYRYNNKAAGVYLASKVEVVAHWREQLQELVFLNPRILRGRDNDEANIKNSFIEALVSNMTIEDLVLQLHLMFGDDIVGPNSQNELYDFTMRLSPDSPIGVMHDWYPLNTTHYNSVQALNLRKARLKVPFMHIGECLHGVGSFKQSIFPQSLGLSASFDTDLVRRVGRAIGTEARSIGVHACLSPVLDIGQDPRWGRMQEAWGEDKVLTSHMGVAFSNGLSKNSSWSDSDAVVPVLKHFAAHGSPQAGHNAAPFMGHGNRQVLQDLLTPFRDAIQLGGARGVMMAYNEFDDVPAHVHPLFHQALSDWGFNGFVIADDTGMSELFSVHRVADSPADGIRQWFEAGGMVQFYDYPLEMYLNIDSHRDLTLEAAQKSIVLLENKNRTLPLNPEQQSLKRIALLGPFGDSLNFGDYSGAWGQYPADIAAKTIRQGLLSYADVKDFELVSAWGANTWEYNAQYVIPPYLLSTPNDTSGGLLATYYANTDFTEPMAHRLEVPALDWGLYPPDNLPSNNFSAIWEGYLRSPVDIDVEGWIGVAIGPNTTVRLVVDDEPILSQGINGLSLSSTIMGNIMNYDYISNNSTLPPTGSVPFTFKRGKVHHLRIEYQAFNLYKKTANVNSLNSQALLFWNLVDRNGDAVNQAVQLARSSDLVILAVGAAWNSDGESGDRGTLSLSPSQDVLAQEVYKLDKPVVLVLEGGRPFAIDEYYNKSAAVLSAFFPGQAGGQAIADVLFGTINPGGRMPVSVPRHVGQLPVYYNYKETARRVKYLDIDSTPAYPFGYGLSYTEFEILHFEASAPESKFKAGDTVTFTAHVKNTGLIGGSYVAQLYSLSRVSSVVQPTRQLVAFKREYIGPGQEAKIEMDLDVDRYITILNRQYQWELERGTYTFALLEHGGATDSSVNVTLHCT</sequence>